<evidence type="ECO:0000313" key="3">
    <source>
        <dbReference type="Proteomes" id="UP000007801"/>
    </source>
</evidence>
<proteinExistence type="predicted"/>
<dbReference type="OMA" id="LQWNQWH"/>
<dbReference type="STRING" id="7217.B3MWM2"/>
<sequence>MDTGRKNPWGADVMRDLYESWLILLVCVLVHWNQWHLRATPPAPALLPDPADILPELNIPISDEQRWADVLFCSAFLCSILQYRYMWASRCRHWIRLFLLVLEILMLIQLVEWVNREMWQPAMEIFDDMLHTTYLHIEESWELYRLFPGLFTWLLEDAPITVRLVASFVCFCTALDAAATEWRRSIDFLVLGSVPESPIKRRLRQRRFNVRMHRRNFNFNHNFNHNSQSPDVLIARRFCRACLAEMK</sequence>
<name>B3MWM2_DROAN</name>
<organism evidence="2 3">
    <name type="scientific">Drosophila ananassae</name>
    <name type="common">Fruit fly</name>
    <dbReference type="NCBI Taxonomy" id="7217"/>
    <lineage>
        <taxon>Eukaryota</taxon>
        <taxon>Metazoa</taxon>
        <taxon>Ecdysozoa</taxon>
        <taxon>Arthropoda</taxon>
        <taxon>Hexapoda</taxon>
        <taxon>Insecta</taxon>
        <taxon>Pterygota</taxon>
        <taxon>Neoptera</taxon>
        <taxon>Endopterygota</taxon>
        <taxon>Diptera</taxon>
        <taxon>Brachycera</taxon>
        <taxon>Muscomorpha</taxon>
        <taxon>Ephydroidea</taxon>
        <taxon>Drosophilidae</taxon>
        <taxon>Drosophila</taxon>
        <taxon>Sophophora</taxon>
    </lineage>
</organism>
<keyword evidence="1" id="KW-1133">Transmembrane helix</keyword>
<dbReference type="AlphaFoldDB" id="B3MWM2"/>
<evidence type="ECO:0000313" key="2">
    <source>
        <dbReference type="EMBL" id="EDV35007.1"/>
    </source>
</evidence>
<dbReference type="InParanoid" id="B3MWM2"/>
<dbReference type="EMBL" id="CH902625">
    <property type="protein sequence ID" value="EDV35007.1"/>
    <property type="molecule type" value="Genomic_DNA"/>
</dbReference>
<keyword evidence="3" id="KW-1185">Reference proteome</keyword>
<accession>B3MWM2</accession>
<keyword evidence="1" id="KW-0812">Transmembrane</keyword>
<dbReference type="Proteomes" id="UP000007801">
    <property type="component" value="Unassembled WGS sequence"/>
</dbReference>
<protein>
    <submittedName>
        <fullName evidence="2">Uncharacterized protein</fullName>
    </submittedName>
</protein>
<reference evidence="2 3" key="1">
    <citation type="journal article" date="2007" name="Nature">
        <title>Evolution of genes and genomes on the Drosophila phylogeny.</title>
        <authorList>
            <consortium name="Drosophila 12 Genomes Consortium"/>
            <person name="Clark A.G."/>
            <person name="Eisen M.B."/>
            <person name="Smith D.R."/>
            <person name="Bergman C.M."/>
            <person name="Oliver B."/>
            <person name="Markow T.A."/>
            <person name="Kaufman T.C."/>
            <person name="Kellis M."/>
            <person name="Gelbart W."/>
            <person name="Iyer V.N."/>
            <person name="Pollard D.A."/>
            <person name="Sackton T.B."/>
            <person name="Larracuente A.M."/>
            <person name="Singh N.D."/>
            <person name="Abad J.P."/>
            <person name="Abt D.N."/>
            <person name="Adryan B."/>
            <person name="Aguade M."/>
            <person name="Akashi H."/>
            <person name="Anderson W.W."/>
            <person name="Aquadro C.F."/>
            <person name="Ardell D.H."/>
            <person name="Arguello R."/>
            <person name="Artieri C.G."/>
            <person name="Barbash D.A."/>
            <person name="Barker D."/>
            <person name="Barsanti P."/>
            <person name="Batterham P."/>
            <person name="Batzoglou S."/>
            <person name="Begun D."/>
            <person name="Bhutkar A."/>
            <person name="Blanco E."/>
            <person name="Bosak S.A."/>
            <person name="Bradley R.K."/>
            <person name="Brand A.D."/>
            <person name="Brent M.R."/>
            <person name="Brooks A.N."/>
            <person name="Brown R.H."/>
            <person name="Butlin R.K."/>
            <person name="Caggese C."/>
            <person name="Calvi B.R."/>
            <person name="Bernardo de Carvalho A."/>
            <person name="Caspi A."/>
            <person name="Castrezana S."/>
            <person name="Celniker S.E."/>
            <person name="Chang J.L."/>
            <person name="Chapple C."/>
            <person name="Chatterji S."/>
            <person name="Chinwalla A."/>
            <person name="Civetta A."/>
            <person name="Clifton S.W."/>
            <person name="Comeron J.M."/>
            <person name="Costello J.C."/>
            <person name="Coyne J.A."/>
            <person name="Daub J."/>
            <person name="David R.G."/>
            <person name="Delcher A.L."/>
            <person name="Delehaunty K."/>
            <person name="Do C.B."/>
            <person name="Ebling H."/>
            <person name="Edwards K."/>
            <person name="Eickbush T."/>
            <person name="Evans J.D."/>
            <person name="Filipski A."/>
            <person name="Findeiss S."/>
            <person name="Freyhult E."/>
            <person name="Fulton L."/>
            <person name="Fulton R."/>
            <person name="Garcia A.C."/>
            <person name="Gardiner A."/>
            <person name="Garfield D.A."/>
            <person name="Garvin B.E."/>
            <person name="Gibson G."/>
            <person name="Gilbert D."/>
            <person name="Gnerre S."/>
            <person name="Godfrey J."/>
            <person name="Good R."/>
            <person name="Gotea V."/>
            <person name="Gravely B."/>
            <person name="Greenberg A.J."/>
            <person name="Griffiths-Jones S."/>
            <person name="Gross S."/>
            <person name="Guigo R."/>
            <person name="Gustafson E.A."/>
            <person name="Haerty W."/>
            <person name="Hahn M.W."/>
            <person name="Halligan D.L."/>
            <person name="Halpern A.L."/>
            <person name="Halter G.M."/>
            <person name="Han M.V."/>
            <person name="Heger A."/>
            <person name="Hillier L."/>
            <person name="Hinrichs A.S."/>
            <person name="Holmes I."/>
            <person name="Hoskins R.A."/>
            <person name="Hubisz M.J."/>
            <person name="Hultmark D."/>
            <person name="Huntley M.A."/>
            <person name="Jaffe D.B."/>
            <person name="Jagadeeshan S."/>
            <person name="Jeck W.R."/>
            <person name="Johnson J."/>
            <person name="Jones C.D."/>
            <person name="Jordan W.C."/>
            <person name="Karpen G.H."/>
            <person name="Kataoka E."/>
            <person name="Keightley P.D."/>
            <person name="Kheradpour P."/>
            <person name="Kirkness E.F."/>
            <person name="Koerich L.B."/>
            <person name="Kristiansen K."/>
            <person name="Kudrna D."/>
            <person name="Kulathinal R.J."/>
            <person name="Kumar S."/>
            <person name="Kwok R."/>
            <person name="Lander E."/>
            <person name="Langley C.H."/>
            <person name="Lapoint R."/>
            <person name="Lazzaro B.P."/>
            <person name="Lee S.J."/>
            <person name="Levesque L."/>
            <person name="Li R."/>
            <person name="Lin C.F."/>
            <person name="Lin M.F."/>
            <person name="Lindblad-Toh K."/>
            <person name="Llopart A."/>
            <person name="Long M."/>
            <person name="Low L."/>
            <person name="Lozovsky E."/>
            <person name="Lu J."/>
            <person name="Luo M."/>
            <person name="Machado C.A."/>
            <person name="Makalowski W."/>
            <person name="Marzo M."/>
            <person name="Matsuda M."/>
            <person name="Matzkin L."/>
            <person name="McAllister B."/>
            <person name="McBride C.S."/>
            <person name="McKernan B."/>
            <person name="McKernan K."/>
            <person name="Mendez-Lago M."/>
            <person name="Minx P."/>
            <person name="Mollenhauer M.U."/>
            <person name="Montooth K."/>
            <person name="Mount S.M."/>
            <person name="Mu X."/>
            <person name="Myers E."/>
            <person name="Negre B."/>
            <person name="Newfeld S."/>
            <person name="Nielsen R."/>
            <person name="Noor M.A."/>
            <person name="O'Grady P."/>
            <person name="Pachter L."/>
            <person name="Papaceit M."/>
            <person name="Parisi M.J."/>
            <person name="Parisi M."/>
            <person name="Parts L."/>
            <person name="Pedersen J.S."/>
            <person name="Pesole G."/>
            <person name="Phillippy A.M."/>
            <person name="Ponting C.P."/>
            <person name="Pop M."/>
            <person name="Porcelli D."/>
            <person name="Powell J.R."/>
            <person name="Prohaska S."/>
            <person name="Pruitt K."/>
            <person name="Puig M."/>
            <person name="Quesneville H."/>
            <person name="Ram K.R."/>
            <person name="Rand D."/>
            <person name="Rasmussen M.D."/>
            <person name="Reed L.K."/>
            <person name="Reenan R."/>
            <person name="Reily A."/>
            <person name="Remington K.A."/>
            <person name="Rieger T.T."/>
            <person name="Ritchie M.G."/>
            <person name="Robin C."/>
            <person name="Rogers Y.H."/>
            <person name="Rohde C."/>
            <person name="Rozas J."/>
            <person name="Rubenfield M.J."/>
            <person name="Ruiz A."/>
            <person name="Russo S."/>
            <person name="Salzberg S.L."/>
            <person name="Sanchez-Gracia A."/>
            <person name="Saranga D.J."/>
            <person name="Sato H."/>
            <person name="Schaeffer S.W."/>
            <person name="Schatz M.C."/>
            <person name="Schlenke T."/>
            <person name="Schwartz R."/>
            <person name="Segarra C."/>
            <person name="Singh R.S."/>
            <person name="Sirot L."/>
            <person name="Sirota M."/>
            <person name="Sisneros N.B."/>
            <person name="Smith C.D."/>
            <person name="Smith T.F."/>
            <person name="Spieth J."/>
            <person name="Stage D.E."/>
            <person name="Stark A."/>
            <person name="Stephan W."/>
            <person name="Strausberg R.L."/>
            <person name="Strempel S."/>
            <person name="Sturgill D."/>
            <person name="Sutton G."/>
            <person name="Sutton G.G."/>
            <person name="Tao W."/>
            <person name="Teichmann S."/>
            <person name="Tobari Y.N."/>
            <person name="Tomimura Y."/>
            <person name="Tsolas J.M."/>
            <person name="Valente V.L."/>
            <person name="Venter E."/>
            <person name="Venter J.C."/>
            <person name="Vicario S."/>
            <person name="Vieira F.G."/>
            <person name="Vilella A.J."/>
            <person name="Villasante A."/>
            <person name="Walenz B."/>
            <person name="Wang J."/>
            <person name="Wasserman M."/>
            <person name="Watts T."/>
            <person name="Wilson D."/>
            <person name="Wilson R.K."/>
            <person name="Wing R.A."/>
            <person name="Wolfner M.F."/>
            <person name="Wong A."/>
            <person name="Wong G.K."/>
            <person name="Wu C.I."/>
            <person name="Wu G."/>
            <person name="Yamamoto D."/>
            <person name="Yang H.P."/>
            <person name="Yang S.P."/>
            <person name="Yorke J.A."/>
            <person name="Yoshida K."/>
            <person name="Zdobnov E."/>
            <person name="Zhang P."/>
            <person name="Zhang Y."/>
            <person name="Zimin A.V."/>
            <person name="Baldwin J."/>
            <person name="Abdouelleil A."/>
            <person name="Abdulkadir J."/>
            <person name="Abebe A."/>
            <person name="Abera B."/>
            <person name="Abreu J."/>
            <person name="Acer S.C."/>
            <person name="Aftuck L."/>
            <person name="Alexander A."/>
            <person name="An P."/>
            <person name="Anderson E."/>
            <person name="Anderson S."/>
            <person name="Arachi H."/>
            <person name="Azer M."/>
            <person name="Bachantsang P."/>
            <person name="Barry A."/>
            <person name="Bayul T."/>
            <person name="Berlin A."/>
            <person name="Bessette D."/>
            <person name="Bloom T."/>
            <person name="Blye J."/>
            <person name="Boguslavskiy L."/>
            <person name="Bonnet C."/>
            <person name="Boukhgalter B."/>
            <person name="Bourzgui I."/>
            <person name="Brown A."/>
            <person name="Cahill P."/>
            <person name="Channer S."/>
            <person name="Cheshatsang Y."/>
            <person name="Chuda L."/>
            <person name="Citroen M."/>
            <person name="Collymore A."/>
            <person name="Cooke P."/>
            <person name="Costello M."/>
            <person name="D'Aco K."/>
            <person name="Daza R."/>
            <person name="De Haan G."/>
            <person name="DeGray S."/>
            <person name="DeMaso C."/>
            <person name="Dhargay N."/>
            <person name="Dooley K."/>
            <person name="Dooley E."/>
            <person name="Doricent M."/>
            <person name="Dorje P."/>
            <person name="Dorjee K."/>
            <person name="Dupes A."/>
            <person name="Elong R."/>
            <person name="Falk J."/>
            <person name="Farina A."/>
            <person name="Faro S."/>
            <person name="Ferguson D."/>
            <person name="Fisher S."/>
            <person name="Foley C.D."/>
            <person name="Franke A."/>
            <person name="Friedrich D."/>
            <person name="Gadbois L."/>
            <person name="Gearin G."/>
            <person name="Gearin C.R."/>
            <person name="Giannoukos G."/>
            <person name="Goode T."/>
            <person name="Graham J."/>
            <person name="Grandbois E."/>
            <person name="Grewal S."/>
            <person name="Gyaltsen K."/>
            <person name="Hafez N."/>
            <person name="Hagos B."/>
            <person name="Hall J."/>
            <person name="Henson C."/>
            <person name="Hollinger A."/>
            <person name="Honan T."/>
            <person name="Huard M.D."/>
            <person name="Hughes L."/>
            <person name="Hurhula B."/>
            <person name="Husby M.E."/>
            <person name="Kamat A."/>
            <person name="Kanga B."/>
            <person name="Kashin S."/>
            <person name="Khazanovich D."/>
            <person name="Kisner P."/>
            <person name="Lance K."/>
            <person name="Lara M."/>
            <person name="Lee W."/>
            <person name="Lennon N."/>
            <person name="Letendre F."/>
            <person name="LeVine R."/>
            <person name="Lipovsky A."/>
            <person name="Liu X."/>
            <person name="Liu J."/>
            <person name="Liu S."/>
            <person name="Lokyitsang T."/>
            <person name="Lokyitsang Y."/>
            <person name="Lubonja R."/>
            <person name="Lui A."/>
            <person name="MacDonald P."/>
            <person name="Magnisalis V."/>
            <person name="Maru K."/>
            <person name="Matthews C."/>
            <person name="McCusker W."/>
            <person name="McDonough S."/>
            <person name="Mehta T."/>
            <person name="Meldrim J."/>
            <person name="Meneus L."/>
            <person name="Mihai O."/>
            <person name="Mihalev A."/>
            <person name="Mihova T."/>
            <person name="Mittelman R."/>
            <person name="Mlenga V."/>
            <person name="Montmayeur A."/>
            <person name="Mulrain L."/>
            <person name="Navidi A."/>
            <person name="Naylor J."/>
            <person name="Negash T."/>
            <person name="Nguyen T."/>
            <person name="Nguyen N."/>
            <person name="Nicol R."/>
            <person name="Norbu C."/>
            <person name="Norbu N."/>
            <person name="Novod N."/>
            <person name="O'Neill B."/>
            <person name="Osman S."/>
            <person name="Markiewicz E."/>
            <person name="Oyono O.L."/>
            <person name="Patti C."/>
            <person name="Phunkhang P."/>
            <person name="Pierre F."/>
            <person name="Priest M."/>
            <person name="Raghuraman S."/>
            <person name="Rege F."/>
            <person name="Reyes R."/>
            <person name="Rise C."/>
            <person name="Rogov P."/>
            <person name="Ross K."/>
            <person name="Ryan E."/>
            <person name="Settipalli S."/>
            <person name="Shea T."/>
            <person name="Sherpa N."/>
            <person name="Shi L."/>
            <person name="Shih D."/>
            <person name="Sparrow T."/>
            <person name="Spaulding J."/>
            <person name="Stalker J."/>
            <person name="Stange-Thomann N."/>
            <person name="Stavropoulos S."/>
            <person name="Stone C."/>
            <person name="Strader C."/>
            <person name="Tesfaye S."/>
            <person name="Thomson T."/>
            <person name="Thoulutsang Y."/>
            <person name="Thoulutsang D."/>
            <person name="Topham K."/>
            <person name="Topping I."/>
            <person name="Tsamla T."/>
            <person name="Vassiliev H."/>
            <person name="Vo A."/>
            <person name="Wangchuk T."/>
            <person name="Wangdi T."/>
            <person name="Weiand M."/>
            <person name="Wilkinson J."/>
            <person name="Wilson A."/>
            <person name="Yadav S."/>
            <person name="Young G."/>
            <person name="Yu Q."/>
            <person name="Zembek L."/>
            <person name="Zhong D."/>
            <person name="Zimmer A."/>
            <person name="Zwirko Z."/>
            <person name="Jaffe D.B."/>
            <person name="Alvarez P."/>
            <person name="Brockman W."/>
            <person name="Butler J."/>
            <person name="Chin C."/>
            <person name="Gnerre S."/>
            <person name="Grabherr M."/>
            <person name="Kleber M."/>
            <person name="Mauceli E."/>
            <person name="MacCallum I."/>
        </authorList>
    </citation>
    <scope>NUCLEOTIDE SEQUENCE [LARGE SCALE GENOMIC DNA]</scope>
    <source>
        <strain evidence="3">Tucson 14024-0371.13</strain>
    </source>
</reference>
<feature type="transmembrane region" description="Helical" evidence="1">
    <location>
        <begin position="97"/>
        <end position="114"/>
    </location>
</feature>
<gene>
    <name evidence="2" type="primary">Dana\GF22523</name>
    <name evidence="2" type="synonym">dana_GLEANR_6486</name>
    <name evidence="2" type="ORF">GF22523</name>
</gene>
<evidence type="ECO:0000256" key="1">
    <source>
        <dbReference type="SAM" id="Phobius"/>
    </source>
</evidence>
<dbReference type="OrthoDB" id="7848660at2759"/>
<dbReference type="HOGENOM" id="CLU_098410_0_0_1"/>
<keyword evidence="1" id="KW-0472">Membrane</keyword>
<dbReference type="PhylomeDB" id="B3MWM2"/>